<dbReference type="InterPro" id="IPR058245">
    <property type="entry name" value="NreC/VraR/RcsB-like_REC"/>
</dbReference>
<gene>
    <name evidence="6" type="ORF">FHS68_002080</name>
</gene>
<name>A0ABX0UN81_9BACT</name>
<dbReference type="PROSITE" id="PS50110">
    <property type="entry name" value="RESPONSE_REGULATORY"/>
    <property type="match status" value="1"/>
</dbReference>
<dbReference type="SMART" id="SM00448">
    <property type="entry name" value="REC"/>
    <property type="match status" value="1"/>
</dbReference>
<keyword evidence="1 3" id="KW-0597">Phosphoprotein</keyword>
<evidence type="ECO:0000259" key="4">
    <source>
        <dbReference type="PROSITE" id="PS50043"/>
    </source>
</evidence>
<sequence>MIPIVLFEDNKSLRQALLHYFAKSESVFLSGAYENASDVVAKTRKHQPSVVVMDIQMPGMSGIEATRLVIAANPQVKVLIYTVFEDEHRIFSALCSGASGYVLKNADPDDLLRAIIDVHHGGANMSPAIAAKALRMFQDQFVKEQPSYVDLTGREREILECMVNGMSYKMIAGKCNVSFHTVHYHIKHIYEKLHVNSAPEAVAKAIQQKLVQ</sequence>
<reference evidence="6 7" key="1">
    <citation type="submission" date="2020-03" db="EMBL/GenBank/DDBJ databases">
        <title>Genomic Encyclopedia of Type Strains, Phase IV (KMG-IV): sequencing the most valuable type-strain genomes for metagenomic binning, comparative biology and taxonomic classification.</title>
        <authorList>
            <person name="Goeker M."/>
        </authorList>
    </citation>
    <scope>NUCLEOTIDE SEQUENCE [LARGE SCALE GENOMIC DNA]</scope>
    <source>
        <strain evidence="6 7">DSM 102865</strain>
    </source>
</reference>
<organism evidence="6 7">
    <name type="scientific">Dyadobacter arcticus</name>
    <dbReference type="NCBI Taxonomy" id="1078754"/>
    <lineage>
        <taxon>Bacteria</taxon>
        <taxon>Pseudomonadati</taxon>
        <taxon>Bacteroidota</taxon>
        <taxon>Cytophagia</taxon>
        <taxon>Cytophagales</taxon>
        <taxon>Spirosomataceae</taxon>
        <taxon>Dyadobacter</taxon>
    </lineage>
</organism>
<dbReference type="Proteomes" id="UP001179181">
    <property type="component" value="Unassembled WGS sequence"/>
</dbReference>
<dbReference type="PROSITE" id="PS50043">
    <property type="entry name" value="HTH_LUXR_2"/>
    <property type="match status" value="1"/>
</dbReference>
<dbReference type="Gene3D" id="3.40.50.2300">
    <property type="match status" value="1"/>
</dbReference>
<evidence type="ECO:0000313" key="6">
    <source>
        <dbReference type="EMBL" id="NIJ52910.1"/>
    </source>
</evidence>
<dbReference type="PANTHER" id="PTHR43214">
    <property type="entry name" value="TWO-COMPONENT RESPONSE REGULATOR"/>
    <property type="match status" value="1"/>
</dbReference>
<evidence type="ECO:0000313" key="7">
    <source>
        <dbReference type="Proteomes" id="UP001179181"/>
    </source>
</evidence>
<comment type="caution">
    <text evidence="6">The sequence shown here is derived from an EMBL/GenBank/DDBJ whole genome shotgun (WGS) entry which is preliminary data.</text>
</comment>
<dbReference type="CDD" id="cd06170">
    <property type="entry name" value="LuxR_C_like"/>
    <property type="match status" value="1"/>
</dbReference>
<dbReference type="RefSeq" id="WP_167269678.1">
    <property type="nucleotide sequence ID" value="NZ_JAASQJ010000002.1"/>
</dbReference>
<dbReference type="EMBL" id="JAASQJ010000002">
    <property type="protein sequence ID" value="NIJ52910.1"/>
    <property type="molecule type" value="Genomic_DNA"/>
</dbReference>
<keyword evidence="7" id="KW-1185">Reference proteome</keyword>
<proteinExistence type="predicted"/>
<evidence type="ECO:0000256" key="2">
    <source>
        <dbReference type="ARBA" id="ARBA00023125"/>
    </source>
</evidence>
<dbReference type="Pfam" id="PF00196">
    <property type="entry name" value="GerE"/>
    <property type="match status" value="1"/>
</dbReference>
<dbReference type="CDD" id="cd17535">
    <property type="entry name" value="REC_NarL-like"/>
    <property type="match status" value="1"/>
</dbReference>
<evidence type="ECO:0000256" key="1">
    <source>
        <dbReference type="ARBA" id="ARBA00022553"/>
    </source>
</evidence>
<dbReference type="GO" id="GO:0003677">
    <property type="term" value="F:DNA binding"/>
    <property type="evidence" value="ECO:0007669"/>
    <property type="project" value="UniProtKB-KW"/>
</dbReference>
<dbReference type="InterPro" id="IPR001789">
    <property type="entry name" value="Sig_transdc_resp-reg_receiver"/>
</dbReference>
<dbReference type="PROSITE" id="PS00622">
    <property type="entry name" value="HTH_LUXR_1"/>
    <property type="match status" value="1"/>
</dbReference>
<feature type="domain" description="HTH luxR-type" evidence="4">
    <location>
        <begin position="144"/>
        <end position="209"/>
    </location>
</feature>
<dbReference type="SUPFAM" id="SSF52172">
    <property type="entry name" value="CheY-like"/>
    <property type="match status" value="1"/>
</dbReference>
<keyword evidence="2 6" id="KW-0238">DNA-binding</keyword>
<dbReference type="SUPFAM" id="SSF46894">
    <property type="entry name" value="C-terminal effector domain of the bipartite response regulators"/>
    <property type="match status" value="1"/>
</dbReference>
<dbReference type="InterPro" id="IPR039420">
    <property type="entry name" value="WalR-like"/>
</dbReference>
<dbReference type="InterPro" id="IPR000792">
    <property type="entry name" value="Tscrpt_reg_LuxR_C"/>
</dbReference>
<feature type="domain" description="Response regulatory" evidence="5">
    <location>
        <begin position="3"/>
        <end position="119"/>
    </location>
</feature>
<protein>
    <submittedName>
        <fullName evidence="6">DNA-binding NarL/FixJ family response regulator</fullName>
    </submittedName>
</protein>
<evidence type="ECO:0000256" key="3">
    <source>
        <dbReference type="PROSITE-ProRule" id="PRU00169"/>
    </source>
</evidence>
<accession>A0ABX0UN81</accession>
<evidence type="ECO:0000259" key="5">
    <source>
        <dbReference type="PROSITE" id="PS50110"/>
    </source>
</evidence>
<feature type="modified residue" description="4-aspartylphosphate" evidence="3">
    <location>
        <position position="54"/>
    </location>
</feature>
<dbReference type="PRINTS" id="PR00038">
    <property type="entry name" value="HTHLUXR"/>
</dbReference>
<dbReference type="SMART" id="SM00421">
    <property type="entry name" value="HTH_LUXR"/>
    <property type="match status" value="1"/>
</dbReference>
<dbReference type="InterPro" id="IPR011006">
    <property type="entry name" value="CheY-like_superfamily"/>
</dbReference>
<dbReference type="InterPro" id="IPR016032">
    <property type="entry name" value="Sig_transdc_resp-reg_C-effctor"/>
</dbReference>
<dbReference type="Pfam" id="PF00072">
    <property type="entry name" value="Response_reg"/>
    <property type="match status" value="1"/>
</dbReference>